<comment type="subcellular location">
    <subcellularLocation>
        <location evidence="1">Plastid</location>
        <location evidence="1">Chloroplast</location>
    </subcellularLocation>
</comment>
<evidence type="ECO:0000256" key="3">
    <source>
        <dbReference type="ARBA" id="ARBA00022640"/>
    </source>
</evidence>
<organism evidence="10 11">
    <name type="scientific">Apatococcus lobatus</name>
    <dbReference type="NCBI Taxonomy" id="904363"/>
    <lineage>
        <taxon>Eukaryota</taxon>
        <taxon>Viridiplantae</taxon>
        <taxon>Chlorophyta</taxon>
        <taxon>core chlorophytes</taxon>
        <taxon>Trebouxiophyceae</taxon>
        <taxon>Chlorellales</taxon>
        <taxon>Chlorellaceae</taxon>
        <taxon>Apatococcus</taxon>
    </lineage>
</organism>
<dbReference type="InterPro" id="IPR029058">
    <property type="entry name" value="AB_hydrolase_fold"/>
</dbReference>
<protein>
    <recommendedName>
        <fullName evidence="9">Fungal lipase-type domain-containing protein</fullName>
    </recommendedName>
</protein>
<feature type="compositionally biased region" description="Polar residues" evidence="8">
    <location>
        <begin position="28"/>
        <end position="43"/>
    </location>
</feature>
<dbReference type="PANTHER" id="PTHR31403">
    <property type="entry name" value="PHOSPHOLIPASE A1-IBETA2, CHLOROPLASTIC"/>
    <property type="match status" value="1"/>
</dbReference>
<evidence type="ECO:0000256" key="8">
    <source>
        <dbReference type="SAM" id="MobiDB-lite"/>
    </source>
</evidence>
<dbReference type="GO" id="GO:0016042">
    <property type="term" value="P:lipid catabolic process"/>
    <property type="evidence" value="ECO:0007669"/>
    <property type="project" value="UniProtKB-KW"/>
</dbReference>
<gene>
    <name evidence="10" type="ORF">WJX74_007009</name>
</gene>
<dbReference type="SUPFAM" id="SSF53474">
    <property type="entry name" value="alpha/beta-Hydrolases"/>
    <property type="match status" value="1"/>
</dbReference>
<evidence type="ECO:0000256" key="5">
    <source>
        <dbReference type="ARBA" id="ARBA00022946"/>
    </source>
</evidence>
<keyword evidence="2" id="KW-0150">Chloroplast</keyword>
<dbReference type="GO" id="GO:0004620">
    <property type="term" value="F:phospholipase activity"/>
    <property type="evidence" value="ECO:0007669"/>
    <property type="project" value="UniProtKB-ARBA"/>
</dbReference>
<evidence type="ECO:0000259" key="9">
    <source>
        <dbReference type="Pfam" id="PF01764"/>
    </source>
</evidence>
<sequence>MQSGLVIDRPAQLYTLCSNNLRASRSKGTLQDVSSARPQTKQAAVTLRRPAETASKQASLEIGRSTLQGSHNWTDLIEGPYKDSKPRQIDPELRRTLIKYGELTQICYDSFHGDEHDETSFGCNRYSPEKLFEETAVENTAVHMKDYVATHYLYANSGGRFCRKNGRIVGQQAFRYWMGYVAVSAKHKRGLRDVVFAWRGTIAHSEWSMDVQDKQVPYDCPGEKPLAPGVEMAQGFRDMYTKSGEEITPQEQVQGAMEDLWSRYGNEIGSITVCGHSLGGALATVCSFDIAARGLNERP</sequence>
<evidence type="ECO:0000313" key="11">
    <source>
        <dbReference type="Proteomes" id="UP001438707"/>
    </source>
</evidence>
<evidence type="ECO:0000313" key="10">
    <source>
        <dbReference type="EMBL" id="KAK9833094.1"/>
    </source>
</evidence>
<dbReference type="Gene3D" id="3.40.50.1820">
    <property type="entry name" value="alpha/beta hydrolase"/>
    <property type="match status" value="1"/>
</dbReference>
<dbReference type="EMBL" id="JALJOS010000011">
    <property type="protein sequence ID" value="KAK9833094.1"/>
    <property type="molecule type" value="Genomic_DNA"/>
</dbReference>
<dbReference type="InterPro" id="IPR002921">
    <property type="entry name" value="Fungal_lipase-type"/>
</dbReference>
<dbReference type="Pfam" id="PF01764">
    <property type="entry name" value="Lipase_3"/>
    <property type="match status" value="1"/>
</dbReference>
<keyword evidence="6" id="KW-0442">Lipid degradation</keyword>
<evidence type="ECO:0000256" key="4">
    <source>
        <dbReference type="ARBA" id="ARBA00022801"/>
    </source>
</evidence>
<evidence type="ECO:0000256" key="6">
    <source>
        <dbReference type="ARBA" id="ARBA00022963"/>
    </source>
</evidence>
<keyword evidence="7" id="KW-0443">Lipid metabolism</keyword>
<comment type="caution">
    <text evidence="10">The sequence shown here is derived from an EMBL/GenBank/DDBJ whole genome shotgun (WGS) entry which is preliminary data.</text>
</comment>
<feature type="region of interest" description="Disordered" evidence="8">
    <location>
        <begin position="28"/>
        <end position="58"/>
    </location>
</feature>
<accession>A0AAW1RHA5</accession>
<proteinExistence type="predicted"/>
<keyword evidence="11" id="KW-1185">Reference proteome</keyword>
<dbReference type="Proteomes" id="UP001438707">
    <property type="component" value="Unassembled WGS sequence"/>
</dbReference>
<reference evidence="10 11" key="1">
    <citation type="journal article" date="2024" name="Nat. Commun.">
        <title>Phylogenomics reveals the evolutionary origins of lichenization in chlorophyte algae.</title>
        <authorList>
            <person name="Puginier C."/>
            <person name="Libourel C."/>
            <person name="Otte J."/>
            <person name="Skaloud P."/>
            <person name="Haon M."/>
            <person name="Grisel S."/>
            <person name="Petersen M."/>
            <person name="Berrin J.G."/>
            <person name="Delaux P.M."/>
            <person name="Dal Grande F."/>
            <person name="Keller J."/>
        </authorList>
    </citation>
    <scope>NUCLEOTIDE SEQUENCE [LARGE SCALE GENOMIC DNA]</scope>
    <source>
        <strain evidence="10 11">SAG 2145</strain>
    </source>
</reference>
<name>A0AAW1RHA5_9CHLO</name>
<keyword evidence="4" id="KW-0378">Hydrolase</keyword>
<evidence type="ECO:0000256" key="7">
    <source>
        <dbReference type="ARBA" id="ARBA00023098"/>
    </source>
</evidence>
<keyword evidence="5" id="KW-0809">Transit peptide</keyword>
<dbReference type="AlphaFoldDB" id="A0AAW1RHA5"/>
<evidence type="ECO:0000256" key="1">
    <source>
        <dbReference type="ARBA" id="ARBA00004229"/>
    </source>
</evidence>
<dbReference type="GO" id="GO:0009507">
    <property type="term" value="C:chloroplast"/>
    <property type="evidence" value="ECO:0007669"/>
    <property type="project" value="UniProtKB-SubCell"/>
</dbReference>
<keyword evidence="3" id="KW-0934">Plastid</keyword>
<dbReference type="PANTHER" id="PTHR31403:SF7">
    <property type="entry name" value="PHOSPHOLIPASE A1-IGAMMA3, CHLOROPLASTIC"/>
    <property type="match status" value="1"/>
</dbReference>
<evidence type="ECO:0000256" key="2">
    <source>
        <dbReference type="ARBA" id="ARBA00022528"/>
    </source>
</evidence>
<feature type="domain" description="Fungal lipase-type" evidence="9">
    <location>
        <begin position="195"/>
        <end position="297"/>
    </location>
</feature>